<dbReference type="Gene3D" id="3.40.50.1820">
    <property type="entry name" value="alpha/beta hydrolase"/>
    <property type="match status" value="1"/>
</dbReference>
<dbReference type="PANTHER" id="PTHR43194">
    <property type="entry name" value="HYDROLASE ALPHA/BETA FOLD FAMILY"/>
    <property type="match status" value="1"/>
</dbReference>
<dbReference type="Proteomes" id="UP001560573">
    <property type="component" value="Unassembled WGS sequence"/>
</dbReference>
<proteinExistence type="predicted"/>
<dbReference type="PANTHER" id="PTHR43194:SF2">
    <property type="entry name" value="PEROXISOMAL MEMBRANE PROTEIN LPX1"/>
    <property type="match status" value="1"/>
</dbReference>
<dbReference type="Pfam" id="PF00561">
    <property type="entry name" value="Abhydrolase_1"/>
    <property type="match status" value="1"/>
</dbReference>
<organism evidence="3 4">
    <name type="scientific">Danxiaibacter flavus</name>
    <dbReference type="NCBI Taxonomy" id="3049108"/>
    <lineage>
        <taxon>Bacteria</taxon>
        <taxon>Pseudomonadati</taxon>
        <taxon>Bacteroidota</taxon>
        <taxon>Chitinophagia</taxon>
        <taxon>Chitinophagales</taxon>
        <taxon>Chitinophagaceae</taxon>
        <taxon>Danxiaibacter</taxon>
    </lineage>
</organism>
<dbReference type="GO" id="GO:0016787">
    <property type="term" value="F:hydrolase activity"/>
    <property type="evidence" value="ECO:0007669"/>
    <property type="project" value="UniProtKB-KW"/>
</dbReference>
<sequence length="267" mass="28964">MKNIFCILALFITCSIHAQKATAPVTDSGFYKSFDNTPIYYETSGAGKPVVLVHGFMGKGESWKKSQLYTDLISSGYKVILLDLRGNGKSGKPHTDEGYSNDAEAKDIIGLLHYLHVNDYYAVGYSRGSIIVSRLLMLDKNVQKAVMGGMGTGFTDSAWPRRIMFYEALSGKDVPQLAAVVKNVQQSGLDQTALALQQKWQPFTTPKQLGTISKPVLLVCGDKDEDNGAAPDLAAMIPGSKYVKVPGDHGGASKTKEFSNAVITFLQ</sequence>
<dbReference type="InterPro" id="IPR000073">
    <property type="entry name" value="AB_hydrolase_1"/>
</dbReference>
<dbReference type="InterPro" id="IPR050228">
    <property type="entry name" value="Carboxylesterase_BioH"/>
</dbReference>
<evidence type="ECO:0000313" key="4">
    <source>
        <dbReference type="Proteomes" id="UP001560573"/>
    </source>
</evidence>
<keyword evidence="3" id="KW-0378">Hydrolase</keyword>
<dbReference type="EMBL" id="JAULBC010000001">
    <property type="protein sequence ID" value="MEX6686041.1"/>
    <property type="molecule type" value="Genomic_DNA"/>
</dbReference>
<gene>
    <name evidence="3" type="ORF">QTN47_00965</name>
</gene>
<dbReference type="SUPFAM" id="SSF53474">
    <property type="entry name" value="alpha/beta-Hydrolases"/>
    <property type="match status" value="1"/>
</dbReference>
<evidence type="ECO:0000313" key="3">
    <source>
        <dbReference type="EMBL" id="MEX6686041.1"/>
    </source>
</evidence>
<comment type="caution">
    <text evidence="3">The sequence shown here is derived from an EMBL/GenBank/DDBJ whole genome shotgun (WGS) entry which is preliminary data.</text>
</comment>
<dbReference type="RefSeq" id="WP_369327430.1">
    <property type="nucleotide sequence ID" value="NZ_JAULBC010000001.1"/>
</dbReference>
<feature type="domain" description="AB hydrolase-1" evidence="2">
    <location>
        <begin position="48"/>
        <end position="147"/>
    </location>
</feature>
<name>A0ABV3ZAC7_9BACT</name>
<feature type="chain" id="PRO_5046083076" evidence="1">
    <location>
        <begin position="19"/>
        <end position="267"/>
    </location>
</feature>
<accession>A0ABV3ZAC7</accession>
<evidence type="ECO:0000256" key="1">
    <source>
        <dbReference type="SAM" id="SignalP"/>
    </source>
</evidence>
<dbReference type="InterPro" id="IPR029058">
    <property type="entry name" value="AB_hydrolase_fold"/>
</dbReference>
<keyword evidence="1" id="KW-0732">Signal</keyword>
<evidence type="ECO:0000259" key="2">
    <source>
        <dbReference type="Pfam" id="PF00561"/>
    </source>
</evidence>
<reference evidence="3 4" key="1">
    <citation type="submission" date="2023-07" db="EMBL/GenBank/DDBJ databases">
        <authorList>
            <person name="Lian W.-H."/>
        </authorList>
    </citation>
    <scope>NUCLEOTIDE SEQUENCE [LARGE SCALE GENOMIC DNA]</scope>
    <source>
        <strain evidence="3 4">SYSU DXS3180</strain>
    </source>
</reference>
<protein>
    <submittedName>
        <fullName evidence="3">Alpha/beta hydrolase</fullName>
    </submittedName>
</protein>
<keyword evidence="4" id="KW-1185">Reference proteome</keyword>
<feature type="signal peptide" evidence="1">
    <location>
        <begin position="1"/>
        <end position="18"/>
    </location>
</feature>